<dbReference type="InterPro" id="IPR036779">
    <property type="entry name" value="LysM_dom_sf"/>
</dbReference>
<dbReference type="RefSeq" id="WP_234990674.1">
    <property type="nucleotide sequence ID" value="NZ_FUYC01000008.1"/>
</dbReference>
<dbReference type="Pfam" id="PF01464">
    <property type="entry name" value="SLT"/>
    <property type="match status" value="1"/>
</dbReference>
<proteinExistence type="predicted"/>
<dbReference type="SUPFAM" id="SSF54106">
    <property type="entry name" value="LysM domain"/>
    <property type="match status" value="1"/>
</dbReference>
<dbReference type="EMBL" id="FUYC01000008">
    <property type="protein sequence ID" value="SKA85882.1"/>
    <property type="molecule type" value="Genomic_DNA"/>
</dbReference>
<evidence type="ECO:0000256" key="1">
    <source>
        <dbReference type="SAM" id="MobiDB-lite"/>
    </source>
</evidence>
<feature type="compositionally biased region" description="Low complexity" evidence="1">
    <location>
        <begin position="330"/>
        <end position="346"/>
    </location>
</feature>
<dbReference type="Gene3D" id="1.10.530.10">
    <property type="match status" value="1"/>
</dbReference>
<dbReference type="SMART" id="SM00257">
    <property type="entry name" value="LysM"/>
    <property type="match status" value="1"/>
</dbReference>
<dbReference type="InterPro" id="IPR008258">
    <property type="entry name" value="Transglycosylase_SLT_dom_1"/>
</dbReference>
<sequence length="410" mass="46091">MLKTMPFARFQSIRDAALLLCLCITAGLCLPWFATADSLEWLPRETEQAAFPSLLSSLRVQGPLEFCGEPVPLDRPEVREQLEKALLVLLWDRAQIILNIKRSGRFFPYIEDRLEKRGMPDDLKYIAVIESALRPHAGSHRGAVGYWQFIRSTARKYGLRVDGNIDERRNIFTSTEAALDFLTELHDMFGSWAVACAAYNMGENGMRKRIRTQGVTDYYKLYLPRETMFYLFRAIAAKMVFSDPAHYGFQFRDDDYYRPPEFDRVTVTLQKDTPVADIARAAGTHFRAIKDLNTQILGNDLVRGTHVLLLPKGASRDFAAKLGLKPDPPSAKASAPSPGRTAQAAPKPAPRPTPRVAEGRNELRVYVVRKGDNLHAIARRLGVPLRSLLTPNGLTPESTIQPGQRLLVTQ</sequence>
<evidence type="ECO:0000313" key="4">
    <source>
        <dbReference type="Proteomes" id="UP000190027"/>
    </source>
</evidence>
<accession>A0A1T4X8F3</accession>
<dbReference type="CDD" id="cd16894">
    <property type="entry name" value="MltD-like"/>
    <property type="match status" value="1"/>
</dbReference>
<dbReference type="InterPro" id="IPR023346">
    <property type="entry name" value="Lysozyme-like_dom_sf"/>
</dbReference>
<gene>
    <name evidence="3" type="ORF">SAMN02745704_01927</name>
</gene>
<reference evidence="3 4" key="1">
    <citation type="submission" date="2017-02" db="EMBL/GenBank/DDBJ databases">
        <authorList>
            <person name="Peterson S.W."/>
        </authorList>
    </citation>
    <scope>NUCLEOTIDE SEQUENCE [LARGE SCALE GENOMIC DNA]</scope>
    <source>
        <strain evidence="3 4">DSM 16080</strain>
    </source>
</reference>
<feature type="domain" description="LysM" evidence="2">
    <location>
        <begin position="364"/>
        <end position="408"/>
    </location>
</feature>
<organism evidence="3 4">
    <name type="scientific">Paucidesulfovibrio gracilis DSM 16080</name>
    <dbReference type="NCBI Taxonomy" id="1121449"/>
    <lineage>
        <taxon>Bacteria</taxon>
        <taxon>Pseudomonadati</taxon>
        <taxon>Thermodesulfobacteriota</taxon>
        <taxon>Desulfovibrionia</taxon>
        <taxon>Desulfovibrionales</taxon>
        <taxon>Desulfovibrionaceae</taxon>
        <taxon>Paucidesulfovibrio</taxon>
    </lineage>
</organism>
<dbReference type="Proteomes" id="UP000190027">
    <property type="component" value="Unassembled WGS sequence"/>
</dbReference>
<dbReference type="Pfam" id="PF01476">
    <property type="entry name" value="LysM"/>
    <property type="match status" value="1"/>
</dbReference>
<dbReference type="InterPro" id="IPR018392">
    <property type="entry name" value="LysM"/>
</dbReference>
<dbReference type="STRING" id="1121449.SAMN02745704_01927"/>
<name>A0A1T4X8F3_9BACT</name>
<evidence type="ECO:0000313" key="3">
    <source>
        <dbReference type="EMBL" id="SKA85882.1"/>
    </source>
</evidence>
<dbReference type="Gene3D" id="3.10.350.10">
    <property type="entry name" value="LysM domain"/>
    <property type="match status" value="1"/>
</dbReference>
<dbReference type="CDD" id="cd00118">
    <property type="entry name" value="LysM"/>
    <property type="match status" value="1"/>
</dbReference>
<feature type="region of interest" description="Disordered" evidence="1">
    <location>
        <begin position="320"/>
        <end position="358"/>
    </location>
</feature>
<dbReference type="PROSITE" id="PS51782">
    <property type="entry name" value="LYSM"/>
    <property type="match status" value="1"/>
</dbReference>
<dbReference type="AlphaFoldDB" id="A0A1T4X8F3"/>
<evidence type="ECO:0000259" key="2">
    <source>
        <dbReference type="PROSITE" id="PS51782"/>
    </source>
</evidence>
<keyword evidence="4" id="KW-1185">Reference proteome</keyword>
<protein>
    <submittedName>
        <fullName evidence="3">LysM repeat-containing protein</fullName>
    </submittedName>
</protein>
<dbReference type="SUPFAM" id="SSF53955">
    <property type="entry name" value="Lysozyme-like"/>
    <property type="match status" value="1"/>
</dbReference>